<feature type="region of interest" description="Disordered" evidence="1">
    <location>
        <begin position="28"/>
        <end position="47"/>
    </location>
</feature>
<comment type="caution">
    <text evidence="2">The sequence shown here is derived from an EMBL/GenBank/DDBJ whole genome shotgun (WGS) entry which is preliminary data.</text>
</comment>
<evidence type="ECO:0000313" key="2">
    <source>
        <dbReference type="EMBL" id="MDI1492641.1"/>
    </source>
</evidence>
<gene>
    <name evidence="2" type="ORF">OHK93_004423</name>
</gene>
<feature type="region of interest" description="Disordered" evidence="1">
    <location>
        <begin position="141"/>
        <end position="160"/>
    </location>
</feature>
<evidence type="ECO:0000256" key="1">
    <source>
        <dbReference type="SAM" id="MobiDB-lite"/>
    </source>
</evidence>
<dbReference type="AlphaFoldDB" id="A0AA43QWK1"/>
<reference evidence="2" key="1">
    <citation type="journal article" date="2023" name="Genome Biol. Evol.">
        <title>First Whole Genome Sequence and Flow Cytometry Genome Size Data for the Lichen-Forming Fungus Ramalina farinacea (Ascomycota).</title>
        <authorList>
            <person name="Llewellyn T."/>
            <person name="Mian S."/>
            <person name="Hill R."/>
            <person name="Leitch I.J."/>
            <person name="Gaya E."/>
        </authorList>
    </citation>
    <scope>NUCLEOTIDE SEQUENCE</scope>
    <source>
        <strain evidence="2">LIQ254RAFAR</strain>
    </source>
</reference>
<sequence>MRSVVSDRIIPPLRFEYKSDMKLIQDAHPATSTRSLAPPSSKNPDIEILNTAAPDLNDDADHTSDPKERADIAASTMNSPRLEQISDLTMWRSCATMFKLNAAKSTTDATFRFPGLTATLNQYQLYAVYWFHRRAKGDPEQNIDGTNGGILADAMGPGKV</sequence>
<dbReference type="Proteomes" id="UP001161017">
    <property type="component" value="Unassembled WGS sequence"/>
</dbReference>
<name>A0AA43QWK1_9LECA</name>
<dbReference type="Gene3D" id="3.40.50.10810">
    <property type="entry name" value="Tandem AAA-ATPase domain"/>
    <property type="match status" value="1"/>
</dbReference>
<keyword evidence="3" id="KW-1185">Reference proteome</keyword>
<evidence type="ECO:0000313" key="3">
    <source>
        <dbReference type="Proteomes" id="UP001161017"/>
    </source>
</evidence>
<dbReference type="EMBL" id="JAPUFD010000020">
    <property type="protein sequence ID" value="MDI1492641.1"/>
    <property type="molecule type" value="Genomic_DNA"/>
</dbReference>
<dbReference type="InterPro" id="IPR038718">
    <property type="entry name" value="SNF2-like_sf"/>
</dbReference>
<feature type="compositionally biased region" description="Polar residues" evidence="1">
    <location>
        <begin position="30"/>
        <end position="43"/>
    </location>
</feature>
<accession>A0AA43QWK1</accession>
<organism evidence="2 3">
    <name type="scientific">Ramalina farinacea</name>
    <dbReference type="NCBI Taxonomy" id="258253"/>
    <lineage>
        <taxon>Eukaryota</taxon>
        <taxon>Fungi</taxon>
        <taxon>Dikarya</taxon>
        <taxon>Ascomycota</taxon>
        <taxon>Pezizomycotina</taxon>
        <taxon>Lecanoromycetes</taxon>
        <taxon>OSLEUM clade</taxon>
        <taxon>Lecanoromycetidae</taxon>
        <taxon>Lecanorales</taxon>
        <taxon>Lecanorineae</taxon>
        <taxon>Ramalinaceae</taxon>
        <taxon>Ramalina</taxon>
    </lineage>
</organism>
<proteinExistence type="predicted"/>
<protein>
    <submittedName>
        <fullName evidence="2">Uncharacterized protein</fullName>
    </submittedName>
</protein>